<comment type="caution">
    <text evidence="1">The sequence shown here is derived from an EMBL/GenBank/DDBJ whole genome shotgun (WGS) entry which is preliminary data.</text>
</comment>
<sequence>MDVKYVPEDWEKTKEGIGELVGSGMFSRGAIDNLKKLDTIIEKATGSIMRNDEDKVVHLPYKSQKGKYQELQKDYNVLHDFSGKVGGLIDTEIDQPFYEDMDAFAEAMRDLTIDKYETSNTIGAKETIMTGSYGQTAEHIKDKIKVSDIFSCKNFFMTSLKAEFDAYKKENPKDNMSYETYQQRRLNSRAFNYDSINDQQQNKEFWRDVGILGTTLLLAGATVFFPPAGAALFAFTASVGVMEVSSAATGKDWLTL</sequence>
<dbReference type="Proteomes" id="UP000190696">
    <property type="component" value="Unassembled WGS sequence"/>
</dbReference>
<evidence type="ECO:0000313" key="2">
    <source>
        <dbReference type="Proteomes" id="UP000190696"/>
    </source>
</evidence>
<gene>
    <name evidence="1" type="ORF">BW900_26530</name>
</gene>
<evidence type="ECO:0000313" key="1">
    <source>
        <dbReference type="EMBL" id="OOR03509.1"/>
    </source>
</evidence>
<dbReference type="RefSeq" id="WP_078177098.1">
    <property type="nucleotide sequence ID" value="NZ_MUAI01000041.1"/>
</dbReference>
<accession>A0A1S9T1F2</accession>
<reference evidence="1 2" key="1">
    <citation type="submission" date="2017-01" db="EMBL/GenBank/DDBJ databases">
        <title>Bacillus cereus isolates.</title>
        <authorList>
            <person name="Beno S.M."/>
        </authorList>
    </citation>
    <scope>NUCLEOTIDE SEQUENCE [LARGE SCALE GENOMIC DNA]</scope>
    <source>
        <strain evidence="1 2">FSL W7-1108</strain>
    </source>
</reference>
<proteinExistence type="predicted"/>
<name>A0A1S9T1F2_BACMY</name>
<protein>
    <submittedName>
        <fullName evidence="1">Uncharacterized protein</fullName>
    </submittedName>
</protein>
<dbReference type="EMBL" id="MUAI01000041">
    <property type="protein sequence ID" value="OOR03509.1"/>
    <property type="molecule type" value="Genomic_DNA"/>
</dbReference>
<organism evidence="1 2">
    <name type="scientific">Bacillus mycoides</name>
    <dbReference type="NCBI Taxonomy" id="1405"/>
    <lineage>
        <taxon>Bacteria</taxon>
        <taxon>Bacillati</taxon>
        <taxon>Bacillota</taxon>
        <taxon>Bacilli</taxon>
        <taxon>Bacillales</taxon>
        <taxon>Bacillaceae</taxon>
        <taxon>Bacillus</taxon>
        <taxon>Bacillus cereus group</taxon>
    </lineage>
</organism>
<dbReference type="AlphaFoldDB" id="A0A1S9T1F2"/>